<dbReference type="EC" id="3.5.2.5" evidence="8"/>
<organism evidence="10 11">
    <name type="scientific">Deinococcus arcticus</name>
    <dbReference type="NCBI Taxonomy" id="2136176"/>
    <lineage>
        <taxon>Bacteria</taxon>
        <taxon>Thermotogati</taxon>
        <taxon>Deinococcota</taxon>
        <taxon>Deinococci</taxon>
        <taxon>Deinococcales</taxon>
        <taxon>Deinococcaceae</taxon>
        <taxon>Deinococcus</taxon>
    </lineage>
</organism>
<dbReference type="NCBIfam" id="TIGR03178">
    <property type="entry name" value="allantoinase"/>
    <property type="match status" value="1"/>
</dbReference>
<evidence type="ECO:0000313" key="10">
    <source>
        <dbReference type="EMBL" id="PTA68525.1"/>
    </source>
</evidence>
<keyword evidence="5 8" id="KW-0479">Metal-binding</keyword>
<evidence type="ECO:0000256" key="1">
    <source>
        <dbReference type="ARBA" id="ARBA00002368"/>
    </source>
</evidence>
<feature type="binding site" evidence="8">
    <location>
        <position position="60"/>
    </location>
    <ligand>
        <name>Zn(2+)</name>
        <dbReference type="ChEBI" id="CHEBI:29105"/>
        <label>1</label>
    </ligand>
</feature>
<feature type="binding site" evidence="8">
    <location>
        <position position="239"/>
    </location>
    <ligand>
        <name>Zn(2+)</name>
        <dbReference type="ChEBI" id="CHEBI:29105"/>
        <label>2</label>
    </ligand>
</feature>
<evidence type="ECO:0000256" key="8">
    <source>
        <dbReference type="HAMAP-Rule" id="MF_01645"/>
    </source>
</evidence>
<comment type="PTM">
    <text evidence="8">Carboxylation allows a single lysine to coordinate two zinc ions.</text>
</comment>
<dbReference type="InterPro" id="IPR011059">
    <property type="entry name" value="Metal-dep_hydrolase_composite"/>
</dbReference>
<comment type="cofactor">
    <cofactor evidence="8">
        <name>Zn(2+)</name>
        <dbReference type="ChEBI" id="CHEBI:29105"/>
    </cofactor>
    <text evidence="8">Binds 2 Zn(2+) ions per subunit.</text>
</comment>
<dbReference type="HAMAP" id="MF_01645">
    <property type="entry name" value="Hydantoinase"/>
    <property type="match status" value="1"/>
</dbReference>
<keyword evidence="11" id="KW-1185">Reference proteome</keyword>
<dbReference type="UniPathway" id="UPA00395">
    <property type="reaction ID" value="UER00653"/>
</dbReference>
<dbReference type="AlphaFoldDB" id="A0A2T3W9F1"/>
<dbReference type="GO" id="GO:0008270">
    <property type="term" value="F:zinc ion binding"/>
    <property type="evidence" value="ECO:0007669"/>
    <property type="project" value="InterPro"/>
</dbReference>
<dbReference type="InterPro" id="IPR002195">
    <property type="entry name" value="Dihydroorotase_CS"/>
</dbReference>
<evidence type="ECO:0000256" key="2">
    <source>
        <dbReference type="ARBA" id="ARBA00010286"/>
    </source>
</evidence>
<feature type="modified residue" description="N6-carboxylysine" evidence="8">
    <location>
        <position position="147"/>
    </location>
</feature>
<keyword evidence="7 8" id="KW-0862">Zinc</keyword>
<dbReference type="InterPro" id="IPR047604">
    <property type="entry name" value="Allantoinase_bact"/>
</dbReference>
<comment type="catalytic activity">
    <reaction evidence="8">
        <text>(S)-allantoin + H2O = allantoate + H(+)</text>
        <dbReference type="Rhea" id="RHEA:17029"/>
        <dbReference type="ChEBI" id="CHEBI:15377"/>
        <dbReference type="ChEBI" id="CHEBI:15378"/>
        <dbReference type="ChEBI" id="CHEBI:15678"/>
        <dbReference type="ChEBI" id="CHEBI:17536"/>
        <dbReference type="EC" id="3.5.2.5"/>
    </reaction>
</comment>
<proteinExistence type="inferred from homology"/>
<dbReference type="PROSITE" id="PS00482">
    <property type="entry name" value="DIHYDROOROTASE_1"/>
    <property type="match status" value="1"/>
</dbReference>
<accession>A0A2T3W9F1</accession>
<feature type="binding site" description="via carbamate group" evidence="8">
    <location>
        <position position="147"/>
    </location>
    <ligand>
        <name>Zn(2+)</name>
        <dbReference type="ChEBI" id="CHEBI:29105"/>
        <label>1</label>
    </ligand>
</feature>
<dbReference type="InterPro" id="IPR032466">
    <property type="entry name" value="Metal_Hydrolase"/>
</dbReference>
<comment type="subunit">
    <text evidence="3 8">Homotetramer.</text>
</comment>
<feature type="binding site" evidence="8">
    <location>
        <position position="312"/>
    </location>
    <ligand>
        <name>Zn(2+)</name>
        <dbReference type="ChEBI" id="CHEBI:29105"/>
        <label>1</label>
    </ligand>
</feature>
<dbReference type="Gene3D" id="3.20.20.140">
    <property type="entry name" value="Metal-dependent hydrolases"/>
    <property type="match status" value="1"/>
</dbReference>
<comment type="similarity">
    <text evidence="8">Belongs to the metallo-dependent hydrolases superfamily. Allantoinase family.</text>
</comment>
<dbReference type="GO" id="GO:0004038">
    <property type="term" value="F:allantoinase activity"/>
    <property type="evidence" value="ECO:0007669"/>
    <property type="project" value="UniProtKB-UniRule"/>
</dbReference>
<evidence type="ECO:0000313" key="11">
    <source>
        <dbReference type="Proteomes" id="UP000240317"/>
    </source>
</evidence>
<evidence type="ECO:0000256" key="7">
    <source>
        <dbReference type="ARBA" id="ARBA00022833"/>
    </source>
</evidence>
<name>A0A2T3W9F1_9DEIO</name>
<sequence length="463" mass="49320">MSLDLLIRGGTLVTPSGPMRADLGVAGGQIVSLALEVYAPARQEVDARGLHVFPGVVDAHVHLNEPGRTHWEGFDTGTRALAAGGATSFLDMPLNSSPPVLDRATFQAKRAAGEAQSRLDFGLWGGLTPLNLSELDELAACGVVGFKAFMSHSGLDEFPAADDATLYEGMRAARRLGRVVATHAESDGFTRTLAQAARAQGRHGARDYLASRPPITEAEAVSRALLFAAETGAALHLVHLSTARAVLLAAEARARGVDVTAETCPHYLHFTEEDVARAGPLLKCAPPLRTDAEREALWAALKAGQIDTVGSDHSPAPPELKTGDDFFAVWGGISGAQSTLNVLLEDGHWRRGVPLPLLAAVSALHPARRFGLARKGALRVGHDADFALVRLDEPFTLTELHDRHRGNPYRGERFRGRVQATYLRGQPVYRQTSQGAWFGDGRGHLLTPAPLNTAPSPIPPGGP</sequence>
<comment type="similarity">
    <text evidence="2">Belongs to the metallo-dependent hydrolases superfamily. DHOase family. Class I DHOase subfamily.</text>
</comment>
<feature type="binding site" evidence="8">
    <location>
        <position position="62"/>
    </location>
    <ligand>
        <name>Zn(2+)</name>
        <dbReference type="ChEBI" id="CHEBI:29105"/>
        <label>1</label>
    </ligand>
</feature>
<evidence type="ECO:0000256" key="5">
    <source>
        <dbReference type="ARBA" id="ARBA00022723"/>
    </source>
</evidence>
<dbReference type="InterPro" id="IPR050138">
    <property type="entry name" value="DHOase/Allantoinase_Hydrolase"/>
</dbReference>
<dbReference type="SUPFAM" id="SSF51556">
    <property type="entry name" value="Metallo-dependent hydrolases"/>
    <property type="match status" value="1"/>
</dbReference>
<dbReference type="OrthoDB" id="9765462at2"/>
<gene>
    <name evidence="8" type="primary">allB</name>
    <name evidence="10" type="ORF">C8263_06925</name>
</gene>
<dbReference type="GO" id="GO:0050897">
    <property type="term" value="F:cobalt ion binding"/>
    <property type="evidence" value="ECO:0007669"/>
    <property type="project" value="InterPro"/>
</dbReference>
<keyword evidence="6 8" id="KW-0378">Hydrolase</keyword>
<dbReference type="PANTHER" id="PTHR43668">
    <property type="entry name" value="ALLANTOINASE"/>
    <property type="match status" value="1"/>
</dbReference>
<comment type="pathway">
    <text evidence="8">Nitrogen metabolism; (S)-allantoin degradation; allantoate from (S)-allantoin: step 1/1.</text>
</comment>
<dbReference type="EMBL" id="PYSV01000005">
    <property type="protein sequence ID" value="PTA68525.1"/>
    <property type="molecule type" value="Genomic_DNA"/>
</dbReference>
<evidence type="ECO:0000256" key="4">
    <source>
        <dbReference type="ARBA" id="ARBA00022631"/>
    </source>
</evidence>
<dbReference type="InterPro" id="IPR017593">
    <property type="entry name" value="Allantoinase"/>
</dbReference>
<dbReference type="NCBIfam" id="NF004839">
    <property type="entry name" value="PRK06189.1"/>
    <property type="match status" value="1"/>
</dbReference>
<feature type="binding site" evidence="8">
    <location>
        <position position="183"/>
    </location>
    <ligand>
        <name>Zn(2+)</name>
        <dbReference type="ChEBI" id="CHEBI:29105"/>
        <label>2</label>
    </ligand>
</feature>
<protein>
    <recommendedName>
        <fullName evidence="8">Allantoinase</fullName>
        <ecNumber evidence="8">3.5.2.5</ecNumber>
    </recommendedName>
    <alternativeName>
        <fullName evidence="8">Allantoin-utilizing enzyme</fullName>
    </alternativeName>
</protein>
<dbReference type="RefSeq" id="WP_107137399.1">
    <property type="nucleotide sequence ID" value="NZ_PYSV01000005.1"/>
</dbReference>
<feature type="domain" description="Amidohydrolase-related" evidence="9">
    <location>
        <begin position="52"/>
        <end position="426"/>
    </location>
</feature>
<dbReference type="GO" id="GO:0006145">
    <property type="term" value="P:purine nucleobase catabolic process"/>
    <property type="evidence" value="ECO:0007669"/>
    <property type="project" value="TreeGrafter"/>
</dbReference>
<dbReference type="Proteomes" id="UP000240317">
    <property type="component" value="Unassembled WGS sequence"/>
</dbReference>
<reference evidence="10 11" key="1">
    <citation type="submission" date="2018-03" db="EMBL/GenBank/DDBJ databases">
        <title>Draft genome of Deinococcus sp. OD32.</title>
        <authorList>
            <person name="Wang X.-P."/>
            <person name="Du Z.-J."/>
        </authorList>
    </citation>
    <scope>NUCLEOTIDE SEQUENCE [LARGE SCALE GENOMIC DNA]</scope>
    <source>
        <strain evidence="10 11">OD32</strain>
    </source>
</reference>
<evidence type="ECO:0000256" key="3">
    <source>
        <dbReference type="ARBA" id="ARBA00011881"/>
    </source>
</evidence>
<comment type="caution">
    <text evidence="10">The sequence shown here is derived from an EMBL/GenBank/DDBJ whole genome shotgun (WGS) entry which is preliminary data.</text>
</comment>
<dbReference type="Pfam" id="PF01979">
    <property type="entry name" value="Amidohydro_1"/>
    <property type="match status" value="1"/>
</dbReference>
<dbReference type="PANTHER" id="PTHR43668:SF4">
    <property type="entry name" value="ALLANTOINASE"/>
    <property type="match status" value="1"/>
</dbReference>
<comment type="function">
    <text evidence="1">Catalyzes the reversible cyclization of carbamoyl aspartate to dihydroorotate.</text>
</comment>
<dbReference type="GO" id="GO:0000256">
    <property type="term" value="P:allantoin catabolic process"/>
    <property type="evidence" value="ECO:0007669"/>
    <property type="project" value="UniProtKB-UniRule"/>
</dbReference>
<evidence type="ECO:0000259" key="9">
    <source>
        <dbReference type="Pfam" id="PF01979"/>
    </source>
</evidence>
<dbReference type="InterPro" id="IPR006680">
    <property type="entry name" value="Amidohydro-rel"/>
</dbReference>
<feature type="binding site" description="via carbamate group" evidence="8">
    <location>
        <position position="147"/>
    </location>
    <ligand>
        <name>Zn(2+)</name>
        <dbReference type="ChEBI" id="CHEBI:29105"/>
        <label>2</label>
    </ligand>
</feature>
<comment type="function">
    <text evidence="8">Catalyzes the conversion of allantoin (5-ureidohydantoin) to allantoic acid by hydrolytic cleavage of the five-member hydantoin ring.</text>
</comment>
<keyword evidence="4 8" id="KW-0659">Purine metabolism</keyword>
<dbReference type="SUPFAM" id="SSF51338">
    <property type="entry name" value="Composite domain of metallo-dependent hydrolases"/>
    <property type="match status" value="1"/>
</dbReference>
<dbReference type="GO" id="GO:0005737">
    <property type="term" value="C:cytoplasm"/>
    <property type="evidence" value="ECO:0007669"/>
    <property type="project" value="TreeGrafter"/>
</dbReference>
<evidence type="ECO:0000256" key="6">
    <source>
        <dbReference type="ARBA" id="ARBA00022801"/>
    </source>
</evidence>